<sequence length="128" mass="14495">MGDNSNLNGKTPDEPVRYTSYGEEQMEIVRSGAEAIENFLLNTDDAGRLSLLLCLDRYPDPWFGYDLPYTDQIFEVLQREVLQEALDALGNTYNAEYATVVQRFADHEDPAMRGMARQALELLVSAKK</sequence>
<reference evidence="1" key="1">
    <citation type="submission" date="2024-03" db="EMBL/GenBank/DDBJ databases">
        <title>Whole genome sequecning of epiphytes from Marcgravia umbellata leaves.</title>
        <authorList>
            <person name="Kumar G."/>
            <person name="Savka M.A."/>
        </authorList>
    </citation>
    <scope>NUCLEOTIDE SEQUENCE</scope>
    <source>
        <strain evidence="1">RIT_BL5</strain>
    </source>
</reference>
<dbReference type="Proteomes" id="UP001380953">
    <property type="component" value="Unassembled WGS sequence"/>
</dbReference>
<accession>A0ACC6PAT0</accession>
<comment type="caution">
    <text evidence="1">The sequence shown here is derived from an EMBL/GenBank/DDBJ whole genome shotgun (WGS) entry which is preliminary data.</text>
</comment>
<dbReference type="EMBL" id="JBBKAR010000031">
    <property type="protein sequence ID" value="MEJ8303974.1"/>
    <property type="molecule type" value="Genomic_DNA"/>
</dbReference>
<evidence type="ECO:0000313" key="1">
    <source>
        <dbReference type="EMBL" id="MEJ8303974.1"/>
    </source>
</evidence>
<protein>
    <submittedName>
        <fullName evidence="1">Uncharacterized protein</fullName>
    </submittedName>
</protein>
<organism evidence="1 2">
    <name type="scientific">Saccharibacillus sacchari</name>
    <dbReference type="NCBI Taxonomy" id="456493"/>
    <lineage>
        <taxon>Bacteria</taxon>
        <taxon>Bacillati</taxon>
        <taxon>Bacillota</taxon>
        <taxon>Bacilli</taxon>
        <taxon>Bacillales</taxon>
        <taxon>Paenibacillaceae</taxon>
        <taxon>Saccharibacillus</taxon>
    </lineage>
</organism>
<gene>
    <name evidence="1" type="ORF">WKI47_08700</name>
</gene>
<proteinExistence type="predicted"/>
<name>A0ACC6PAT0_9BACL</name>
<keyword evidence="2" id="KW-1185">Reference proteome</keyword>
<evidence type="ECO:0000313" key="2">
    <source>
        <dbReference type="Proteomes" id="UP001380953"/>
    </source>
</evidence>